<keyword evidence="6 9" id="KW-1133">Transmembrane helix</keyword>
<feature type="transmembrane region" description="Helical" evidence="9">
    <location>
        <begin position="54"/>
        <end position="72"/>
    </location>
</feature>
<evidence type="ECO:0000256" key="8">
    <source>
        <dbReference type="ARBA" id="ARBA00045608"/>
    </source>
</evidence>
<evidence type="ECO:0000256" key="4">
    <source>
        <dbReference type="ARBA" id="ARBA00022692"/>
    </source>
</evidence>
<comment type="function">
    <text evidence="8">Component of the signal peptidase complex (SPC) which catalyzes the cleavage of N-terminal signal sequences from nascent proteins as they are translocated into the lumen of the endoplasmic reticulum. Enhances the enzymatic activity of SPC and facilitates the interactions between different components of the translocation site.</text>
</comment>
<evidence type="ECO:0000256" key="5">
    <source>
        <dbReference type="ARBA" id="ARBA00022824"/>
    </source>
</evidence>
<reference evidence="11" key="1">
    <citation type="journal article" date="2018" name="Nat. Microbiol.">
        <title>Leveraging single-cell genomics to expand the fungal tree of life.</title>
        <authorList>
            <person name="Ahrendt S.R."/>
            <person name="Quandt C.A."/>
            <person name="Ciobanu D."/>
            <person name="Clum A."/>
            <person name="Salamov A."/>
            <person name="Andreopoulos B."/>
            <person name="Cheng J.F."/>
            <person name="Woyke T."/>
            <person name="Pelin A."/>
            <person name="Henrissat B."/>
            <person name="Reynolds N.K."/>
            <person name="Benny G.L."/>
            <person name="Smith M.E."/>
            <person name="James T.Y."/>
            <person name="Grigoriev I.V."/>
        </authorList>
    </citation>
    <scope>NUCLEOTIDE SEQUENCE [LARGE SCALE GENOMIC DNA]</scope>
    <source>
        <strain evidence="11">RSA 468</strain>
    </source>
</reference>
<dbReference type="EMBL" id="ML002491">
    <property type="protein sequence ID" value="RKP37463.1"/>
    <property type="molecule type" value="Genomic_DNA"/>
</dbReference>
<dbReference type="GO" id="GO:0045047">
    <property type="term" value="P:protein targeting to ER"/>
    <property type="evidence" value="ECO:0007669"/>
    <property type="project" value="TreeGrafter"/>
</dbReference>
<sequence length="197" mass="22073">MSDTKVEQVTDEVPVTATKYNLNEMKIVCDEALQKFFVDKRGYKQYHTHTDVKLILGYSACLLAAFDFGYTWKKPFEEVRYTTFICTIGFVILSVLASAYAYLVQKNTIFVGSKSIDGKDVVLSVASEAQPNTGEYKLNFSVRPLKGDEGSATANVTTQSMSKSVGNWFYESGKLERAAIEKDLGEFLDTMENKKTD</sequence>
<evidence type="ECO:0000313" key="11">
    <source>
        <dbReference type="Proteomes" id="UP000268162"/>
    </source>
</evidence>
<protein>
    <recommendedName>
        <fullName evidence="3">Signal peptidase complex subunit 2</fullName>
    </recommendedName>
</protein>
<keyword evidence="5" id="KW-0256">Endoplasmic reticulum</keyword>
<dbReference type="GO" id="GO:0005787">
    <property type="term" value="C:signal peptidase complex"/>
    <property type="evidence" value="ECO:0007669"/>
    <property type="project" value="InterPro"/>
</dbReference>
<evidence type="ECO:0000256" key="6">
    <source>
        <dbReference type="ARBA" id="ARBA00022989"/>
    </source>
</evidence>
<dbReference type="Pfam" id="PF06703">
    <property type="entry name" value="SPC25"/>
    <property type="match status" value="1"/>
</dbReference>
<evidence type="ECO:0000256" key="3">
    <source>
        <dbReference type="ARBA" id="ARBA00017057"/>
    </source>
</evidence>
<keyword evidence="7 9" id="KW-0472">Membrane</keyword>
<evidence type="ECO:0000256" key="2">
    <source>
        <dbReference type="ARBA" id="ARBA00007324"/>
    </source>
</evidence>
<evidence type="ECO:0000313" key="10">
    <source>
        <dbReference type="EMBL" id="RKP37463.1"/>
    </source>
</evidence>
<dbReference type="AlphaFoldDB" id="A0A4P9ZV69"/>
<dbReference type="PANTHER" id="PTHR13085:SF0">
    <property type="entry name" value="SIGNAL PEPTIDASE COMPLEX SUBUNIT 2"/>
    <property type="match status" value="1"/>
</dbReference>
<gene>
    <name evidence="10" type="ORF">BJ085DRAFT_31076</name>
</gene>
<dbReference type="InterPro" id="IPR009582">
    <property type="entry name" value="Spc2/SPCS2"/>
</dbReference>
<name>A0A4P9ZV69_9FUNG</name>
<dbReference type="GO" id="GO:0006465">
    <property type="term" value="P:signal peptide processing"/>
    <property type="evidence" value="ECO:0007669"/>
    <property type="project" value="InterPro"/>
</dbReference>
<organism evidence="10 11">
    <name type="scientific">Dimargaris cristalligena</name>
    <dbReference type="NCBI Taxonomy" id="215637"/>
    <lineage>
        <taxon>Eukaryota</taxon>
        <taxon>Fungi</taxon>
        <taxon>Fungi incertae sedis</taxon>
        <taxon>Zoopagomycota</taxon>
        <taxon>Kickxellomycotina</taxon>
        <taxon>Dimargaritomycetes</taxon>
        <taxon>Dimargaritales</taxon>
        <taxon>Dimargaritaceae</taxon>
        <taxon>Dimargaris</taxon>
    </lineage>
</organism>
<proteinExistence type="inferred from homology"/>
<dbReference type="STRING" id="215637.A0A4P9ZV69"/>
<keyword evidence="4 9" id="KW-0812">Transmembrane</keyword>
<dbReference type="Proteomes" id="UP000268162">
    <property type="component" value="Unassembled WGS sequence"/>
</dbReference>
<dbReference type="OrthoDB" id="29558at2759"/>
<evidence type="ECO:0000256" key="9">
    <source>
        <dbReference type="SAM" id="Phobius"/>
    </source>
</evidence>
<comment type="similarity">
    <text evidence="2">Belongs to the SPCS2 family.</text>
</comment>
<feature type="transmembrane region" description="Helical" evidence="9">
    <location>
        <begin position="84"/>
        <end position="103"/>
    </location>
</feature>
<dbReference type="PANTHER" id="PTHR13085">
    <property type="entry name" value="MICROSOMAL SIGNAL PEPTIDASE 25 KDA SUBUNIT"/>
    <property type="match status" value="1"/>
</dbReference>
<evidence type="ECO:0000256" key="1">
    <source>
        <dbReference type="ARBA" id="ARBA00004477"/>
    </source>
</evidence>
<evidence type="ECO:0000256" key="7">
    <source>
        <dbReference type="ARBA" id="ARBA00023136"/>
    </source>
</evidence>
<keyword evidence="11" id="KW-1185">Reference proteome</keyword>
<comment type="subcellular location">
    <subcellularLocation>
        <location evidence="1">Endoplasmic reticulum membrane</location>
        <topology evidence="1">Multi-pass membrane protein</topology>
    </subcellularLocation>
</comment>
<accession>A0A4P9ZV69</accession>